<dbReference type="EMBL" id="DSBW01000034">
    <property type="protein sequence ID" value="HED30377.1"/>
    <property type="molecule type" value="Genomic_DNA"/>
</dbReference>
<dbReference type="InterPro" id="IPR052927">
    <property type="entry name" value="DCC_oxidoreductase"/>
</dbReference>
<dbReference type="Proteomes" id="UP000886335">
    <property type="component" value="Unassembled WGS sequence"/>
</dbReference>
<gene>
    <name evidence="1" type="ORF">ENN50_01530</name>
</gene>
<sequence length="154" mass="17450">MTIIDQRELPDHLVIFDGVCNLCEFSVNFIYSNDKHARFSFTPAQSPLGRQLLETFGIDASSLDTVVLVKNGKALTKSTAALEISRELDAPWPFLTAFYLVPEPVRDRIYDIIAANRYDWFGKKEQCMLPDRELAARFLEHPQQLPATSSTPTD</sequence>
<dbReference type="AlphaFoldDB" id="A0A831SR33"/>
<dbReference type="PANTHER" id="PTHR33639">
    <property type="entry name" value="THIOL-DISULFIDE OXIDOREDUCTASE DCC"/>
    <property type="match status" value="1"/>
</dbReference>
<protein>
    <submittedName>
        <fullName evidence="1">Thiol-disulfide oxidoreductase DCC family protein</fullName>
    </submittedName>
</protein>
<comment type="caution">
    <text evidence="1">The sequence shown here is derived from an EMBL/GenBank/DDBJ whole genome shotgun (WGS) entry which is preliminary data.</text>
</comment>
<accession>A0A831SR33</accession>
<dbReference type="GO" id="GO:0015035">
    <property type="term" value="F:protein-disulfide reductase activity"/>
    <property type="evidence" value="ECO:0007669"/>
    <property type="project" value="InterPro"/>
</dbReference>
<proteinExistence type="predicted"/>
<name>A0A831SR33_PROAE</name>
<dbReference type="InterPro" id="IPR007263">
    <property type="entry name" value="DCC1-like"/>
</dbReference>
<reference evidence="1" key="1">
    <citation type="journal article" date="2020" name="mSystems">
        <title>Genome- and Community-Level Interaction Insights into Carbon Utilization and Element Cycling Functions of Hydrothermarchaeota in Hydrothermal Sediment.</title>
        <authorList>
            <person name="Zhou Z."/>
            <person name="Liu Y."/>
            <person name="Xu W."/>
            <person name="Pan J."/>
            <person name="Luo Z.H."/>
            <person name="Li M."/>
        </authorList>
    </citation>
    <scope>NUCLEOTIDE SEQUENCE [LARGE SCALE GENOMIC DNA]</scope>
    <source>
        <strain evidence="1">SpSt-1181</strain>
    </source>
</reference>
<organism evidence="1">
    <name type="scientific">Prosthecochloris aestuarii</name>
    <dbReference type="NCBI Taxonomy" id="1102"/>
    <lineage>
        <taxon>Bacteria</taxon>
        <taxon>Pseudomonadati</taxon>
        <taxon>Chlorobiota</taxon>
        <taxon>Chlorobiia</taxon>
        <taxon>Chlorobiales</taxon>
        <taxon>Chlorobiaceae</taxon>
        <taxon>Prosthecochloris</taxon>
    </lineage>
</organism>
<evidence type="ECO:0000313" key="1">
    <source>
        <dbReference type="EMBL" id="HED30377.1"/>
    </source>
</evidence>
<dbReference type="PANTHER" id="PTHR33639:SF2">
    <property type="entry name" value="DUF393 DOMAIN-CONTAINING PROTEIN"/>
    <property type="match status" value="1"/>
</dbReference>
<dbReference type="Pfam" id="PF04134">
    <property type="entry name" value="DCC1-like"/>
    <property type="match status" value="1"/>
</dbReference>